<evidence type="ECO:0000256" key="3">
    <source>
        <dbReference type="SAM" id="MobiDB-lite"/>
    </source>
</evidence>
<dbReference type="InterPro" id="IPR000008">
    <property type="entry name" value="C2_dom"/>
</dbReference>
<proteinExistence type="predicted"/>
<dbReference type="InterPro" id="IPR039010">
    <property type="entry name" value="Synaptotagmin_SMP"/>
</dbReference>
<comment type="caution">
    <text evidence="5">The sequence shown here is derived from an EMBL/GenBank/DDBJ whole genome shotgun (WGS) entry which is preliminary data.</text>
</comment>
<dbReference type="CDD" id="cd21670">
    <property type="entry name" value="SMP_ESyt"/>
    <property type="match status" value="1"/>
</dbReference>
<protein>
    <submittedName>
        <fullName evidence="5">Esyt2-b protein</fullName>
    </submittedName>
</protein>
<gene>
    <name evidence="5" type="primary">esyt2-b</name>
    <name evidence="5" type="ORF">SNEC2469_LOCUS3333</name>
</gene>
<dbReference type="GO" id="GO:0005737">
    <property type="term" value="C:cytoplasm"/>
    <property type="evidence" value="ECO:0007669"/>
    <property type="project" value="UniProtKB-ARBA"/>
</dbReference>
<dbReference type="PANTHER" id="PTHR45761:SF1">
    <property type="entry name" value="EXTENDED SYNAPTOTAGMIN-LIKE PROTEIN 2, ISOFORM C"/>
    <property type="match status" value="1"/>
</dbReference>
<dbReference type="Proteomes" id="UP000601435">
    <property type="component" value="Unassembled WGS sequence"/>
</dbReference>
<evidence type="ECO:0000313" key="5">
    <source>
        <dbReference type="EMBL" id="CAE7227850.1"/>
    </source>
</evidence>
<accession>A0A812KI12</accession>
<dbReference type="SUPFAM" id="SSF49562">
    <property type="entry name" value="C2 domain (Calcium/lipid-binding domain, CaLB)"/>
    <property type="match status" value="1"/>
</dbReference>
<dbReference type="Gene3D" id="2.60.40.150">
    <property type="entry name" value="C2 domain"/>
    <property type="match status" value="1"/>
</dbReference>
<evidence type="ECO:0000256" key="1">
    <source>
        <dbReference type="ARBA" id="ARBA00022692"/>
    </source>
</evidence>
<sequence length="709" mass="78240">MGAASCSHEAPERPRESCCDAYLQDLGLGLGSEGSTGSRPAASPRAGPSRPSREPHGSEMGTLHVDGVGRASRRTTVMGGRSLHQQTGFFVYEGKLKEAEWLTVAVEKMWKYIERAIEKLLKEDITALIKDEVPMMNSFQFSKCNFGNQSPNFGPMKVRAKDNCVELLIDMHWTASGSEIEVTVGKMKLGMKDIKLNGPILLVFCPLMGELPITGGMSITFPDPPELTWNWTGLGKALAVDVIRKGIVHAIFQTLVVPSRVYVDIAGLASNRHEEMRVETFRSPAPIGALHFAVLEARNLPAADFGFTGKGSSDPYVIVKIGNCSFQTKCQAKTLDPVWGPAHSCDLLVYHMEQHIFVEVWDSDMVTSDDLLGHVEKKGKRPTVADFVEKSEKETWWTLKTESGSEENPPQIKLRCFFREVPEVDRIEAIPVNCNKRCGLVEVAGHSKLRPKTCSLCGSSFAKTWDQLCCGGTPVAQGQECRKCNFRCCATCLSNRRPAAGILRICLREGLVPRGDAADGVILGVKFENEMLWSKSSYKPHYVDESGRSEAQKWIRNLCARFDKASISKCLGMKPDKIQEVLDMSIPEVKQGESDLLQQEPVIWDHALHFLVRNPHSEISATVIYKGKSAKVERNVAILSGKKLATAKKAALRLVGNGKTKMQPQAFSDSGTLACDSNLMEATWTLDLDSKHTADVFVEVSLTPLESFY</sequence>
<keyword evidence="6" id="KW-1185">Reference proteome</keyword>
<keyword evidence="2" id="KW-1133">Transmembrane helix</keyword>
<dbReference type="PANTHER" id="PTHR45761">
    <property type="entry name" value="EXTENDED SYNAPTOTAGMIN-LIKE PROTEIN 2, ISOFORM C"/>
    <property type="match status" value="1"/>
</dbReference>
<evidence type="ECO:0000256" key="2">
    <source>
        <dbReference type="ARBA" id="ARBA00022989"/>
    </source>
</evidence>
<organism evidence="5 6">
    <name type="scientific">Symbiodinium necroappetens</name>
    <dbReference type="NCBI Taxonomy" id="1628268"/>
    <lineage>
        <taxon>Eukaryota</taxon>
        <taxon>Sar</taxon>
        <taxon>Alveolata</taxon>
        <taxon>Dinophyceae</taxon>
        <taxon>Suessiales</taxon>
        <taxon>Symbiodiniaceae</taxon>
        <taxon>Symbiodinium</taxon>
    </lineage>
</organism>
<dbReference type="EMBL" id="CAJNJA010007697">
    <property type="protein sequence ID" value="CAE7227850.1"/>
    <property type="molecule type" value="Genomic_DNA"/>
</dbReference>
<dbReference type="OrthoDB" id="1029639at2759"/>
<dbReference type="Pfam" id="PF17047">
    <property type="entry name" value="SMP_LBD"/>
    <property type="match status" value="1"/>
</dbReference>
<feature type="domain" description="C2" evidence="4">
    <location>
        <begin position="272"/>
        <end position="397"/>
    </location>
</feature>
<keyword evidence="1" id="KW-0812">Transmembrane</keyword>
<dbReference type="PROSITE" id="PS50004">
    <property type="entry name" value="C2"/>
    <property type="match status" value="1"/>
</dbReference>
<dbReference type="SMART" id="SM00239">
    <property type="entry name" value="C2"/>
    <property type="match status" value="1"/>
</dbReference>
<feature type="compositionally biased region" description="Low complexity" evidence="3">
    <location>
        <begin position="35"/>
        <end position="50"/>
    </location>
</feature>
<evidence type="ECO:0000313" key="6">
    <source>
        <dbReference type="Proteomes" id="UP000601435"/>
    </source>
</evidence>
<name>A0A812KI12_9DINO</name>
<dbReference type="InterPro" id="IPR051634">
    <property type="entry name" value="Extended_Synaptotagmin"/>
</dbReference>
<keyword evidence="2" id="KW-0472">Membrane</keyword>
<dbReference type="Pfam" id="PF00168">
    <property type="entry name" value="C2"/>
    <property type="match status" value="1"/>
</dbReference>
<dbReference type="InterPro" id="IPR035892">
    <property type="entry name" value="C2_domain_sf"/>
</dbReference>
<feature type="region of interest" description="Disordered" evidence="3">
    <location>
        <begin position="30"/>
        <end position="69"/>
    </location>
</feature>
<reference evidence="5" key="1">
    <citation type="submission" date="2021-02" db="EMBL/GenBank/DDBJ databases">
        <authorList>
            <person name="Dougan E. K."/>
            <person name="Rhodes N."/>
            <person name="Thang M."/>
            <person name="Chan C."/>
        </authorList>
    </citation>
    <scope>NUCLEOTIDE SEQUENCE</scope>
</reference>
<dbReference type="AlphaFoldDB" id="A0A812KI12"/>
<evidence type="ECO:0000259" key="4">
    <source>
        <dbReference type="PROSITE" id="PS50004"/>
    </source>
</evidence>